<evidence type="ECO:0000313" key="4">
    <source>
        <dbReference type="Proteomes" id="UP000093080"/>
    </source>
</evidence>
<dbReference type="Pfam" id="PF13579">
    <property type="entry name" value="Glyco_trans_4_4"/>
    <property type="match status" value="1"/>
</dbReference>
<organism evidence="3 4">
    <name type="scientific">Dissulfuribacter thermophilus</name>
    <dbReference type="NCBI Taxonomy" id="1156395"/>
    <lineage>
        <taxon>Bacteria</taxon>
        <taxon>Pseudomonadati</taxon>
        <taxon>Thermodesulfobacteriota</taxon>
        <taxon>Dissulfuribacteria</taxon>
        <taxon>Dissulfuribacterales</taxon>
        <taxon>Dissulfuribacteraceae</taxon>
        <taxon>Dissulfuribacter</taxon>
    </lineage>
</organism>
<comment type="caution">
    <text evidence="3">The sequence shown here is derived from an EMBL/GenBank/DDBJ whole genome shotgun (WGS) entry which is preliminary data.</text>
</comment>
<dbReference type="Gene3D" id="3.40.50.2000">
    <property type="entry name" value="Glycogen Phosphorylase B"/>
    <property type="match status" value="2"/>
</dbReference>
<dbReference type="PATRIC" id="fig|1156395.6.peg.990"/>
<reference evidence="3 4" key="1">
    <citation type="submission" date="2016-06" db="EMBL/GenBank/DDBJ databases">
        <title>Respiratory ammonification of nitrate coupled to the oxidation of elemental sulfur in deep-sea autotrophic thermophilic bacteria.</title>
        <authorList>
            <person name="Slobodkina G.B."/>
            <person name="Mardanov A.V."/>
            <person name="Ravin N.V."/>
            <person name="Frolova A.A."/>
            <person name="Viryasiv M.B."/>
            <person name="Chernyh N.A."/>
            <person name="Bonch-Osmolovskaya E.A."/>
            <person name="Slobodkin A.I."/>
        </authorList>
    </citation>
    <scope>NUCLEOTIDE SEQUENCE [LARGE SCALE GENOMIC DNA]</scope>
    <source>
        <strain evidence="3 4">S69</strain>
    </source>
</reference>
<dbReference type="RefSeq" id="WP_083186626.1">
    <property type="nucleotide sequence ID" value="NZ_MAGO01000004.1"/>
</dbReference>
<gene>
    <name evidence="3" type="ORF">DBT_0972</name>
</gene>
<evidence type="ECO:0000259" key="2">
    <source>
        <dbReference type="Pfam" id="PF13579"/>
    </source>
</evidence>
<dbReference type="Pfam" id="PF00534">
    <property type="entry name" value="Glycos_transf_1"/>
    <property type="match status" value="1"/>
</dbReference>
<proteinExistence type="predicted"/>
<dbReference type="STRING" id="1156395.DBT_0972"/>
<dbReference type="EMBL" id="MAGO01000004">
    <property type="protein sequence ID" value="OCC15621.1"/>
    <property type="molecule type" value="Genomic_DNA"/>
</dbReference>
<dbReference type="PANTHER" id="PTHR12526:SF633">
    <property type="entry name" value="COLANIC ACID BIOSYNTHESIS GLYCOSYL TRANSFERASE WCAI-RELATED"/>
    <property type="match status" value="1"/>
</dbReference>
<dbReference type="NCBIfam" id="NF007640">
    <property type="entry name" value="PRK10307.1"/>
    <property type="match status" value="1"/>
</dbReference>
<dbReference type="SUPFAM" id="SSF53756">
    <property type="entry name" value="UDP-Glycosyltransferase/glycogen phosphorylase"/>
    <property type="match status" value="1"/>
</dbReference>
<feature type="domain" description="Glycosyltransferase subfamily 4-like N-terminal" evidence="2">
    <location>
        <begin position="16"/>
        <end position="203"/>
    </location>
</feature>
<keyword evidence="4" id="KW-1185">Reference proteome</keyword>
<dbReference type="GO" id="GO:0016757">
    <property type="term" value="F:glycosyltransferase activity"/>
    <property type="evidence" value="ECO:0007669"/>
    <property type="project" value="InterPro"/>
</dbReference>
<dbReference type="AlphaFoldDB" id="A0A1B9F784"/>
<feature type="domain" description="Glycosyl transferase family 1" evidence="1">
    <location>
        <begin position="218"/>
        <end position="379"/>
    </location>
</feature>
<dbReference type="CDD" id="cd03794">
    <property type="entry name" value="GT4_WbuB-like"/>
    <property type="match status" value="1"/>
</dbReference>
<dbReference type="InterPro" id="IPR028098">
    <property type="entry name" value="Glyco_trans_4-like_N"/>
</dbReference>
<sequence>MMRILIYGINYAPELTGIGKYTGDMAVWLAKQGHEVRVVTAPPYYPNWKIAKGYAGWRYIRESINGVNVWRCPLYVPKLPTGLKRLVHLASFAVSSLPIMLRHVFWKPDVVFVIEPPFFCAPSAWLVARLTCAQAWLHIQDFELDAAFELGLLSKQGIKKIAATLERWLMRRFDRVSSISDSMADRLVAKGVPPEKIVLFPNWADTDILRFDKKKAAKFRKKNGLKENDFIILYSGNMGHKQGLEIVLEAARKLKHYQEIKFILCGEGAVKRDLQSRALRMHLTNIMFLPLQPQDAFIGMLSAADLHLVIQRANAADLVLPSKLTNILSVGGLALVTTEPDTELGRLAAKNPGIFFTCPPDNSASLTTAIERIFKEKKHSISKGPYKLAREYAEEHFNKENILKSFLDQFKHK</sequence>
<name>A0A1B9F784_9BACT</name>
<accession>A0A1B9F784</accession>
<dbReference type="InterPro" id="IPR001296">
    <property type="entry name" value="Glyco_trans_1"/>
</dbReference>
<dbReference type="PANTHER" id="PTHR12526">
    <property type="entry name" value="GLYCOSYLTRANSFERASE"/>
    <property type="match status" value="1"/>
</dbReference>
<evidence type="ECO:0000259" key="1">
    <source>
        <dbReference type="Pfam" id="PF00534"/>
    </source>
</evidence>
<evidence type="ECO:0000313" key="3">
    <source>
        <dbReference type="EMBL" id="OCC15621.1"/>
    </source>
</evidence>
<protein>
    <submittedName>
        <fullName evidence="3">Colanic acid biosysnthesis glycosyl transferase WcaI</fullName>
    </submittedName>
</protein>
<dbReference type="Proteomes" id="UP000093080">
    <property type="component" value="Unassembled WGS sequence"/>
</dbReference>
<keyword evidence="3" id="KW-0808">Transferase</keyword>